<feature type="compositionally biased region" description="Polar residues" evidence="2">
    <location>
        <begin position="698"/>
        <end position="713"/>
    </location>
</feature>
<feature type="region of interest" description="Disordered" evidence="2">
    <location>
        <begin position="698"/>
        <end position="724"/>
    </location>
</feature>
<protein>
    <submittedName>
        <fullName evidence="3">Uncharacterized protein</fullName>
    </submittedName>
</protein>
<feature type="compositionally biased region" description="Acidic residues" evidence="2">
    <location>
        <begin position="529"/>
        <end position="540"/>
    </location>
</feature>
<feature type="compositionally biased region" description="Basic and acidic residues" evidence="2">
    <location>
        <begin position="518"/>
        <end position="527"/>
    </location>
</feature>
<feature type="non-terminal residue" evidence="3">
    <location>
        <position position="1"/>
    </location>
</feature>
<feature type="compositionally biased region" description="Basic and acidic residues" evidence="2">
    <location>
        <begin position="327"/>
        <end position="347"/>
    </location>
</feature>
<evidence type="ECO:0000313" key="4">
    <source>
        <dbReference type="Proteomes" id="UP000253551"/>
    </source>
</evidence>
<feature type="compositionally biased region" description="Basic and acidic residues" evidence="2">
    <location>
        <begin position="267"/>
        <end position="306"/>
    </location>
</feature>
<dbReference type="AlphaFoldDB" id="A0A367JL88"/>
<dbReference type="STRING" id="4846.A0A367JL88"/>
<comment type="caution">
    <text evidence="3">The sequence shown here is derived from an EMBL/GenBank/DDBJ whole genome shotgun (WGS) entry which is preliminary data.</text>
</comment>
<organism evidence="3 4">
    <name type="scientific">Rhizopus stolonifer</name>
    <name type="common">Rhizopus nigricans</name>
    <dbReference type="NCBI Taxonomy" id="4846"/>
    <lineage>
        <taxon>Eukaryota</taxon>
        <taxon>Fungi</taxon>
        <taxon>Fungi incertae sedis</taxon>
        <taxon>Mucoromycota</taxon>
        <taxon>Mucoromycotina</taxon>
        <taxon>Mucoromycetes</taxon>
        <taxon>Mucorales</taxon>
        <taxon>Mucorineae</taxon>
        <taxon>Rhizopodaceae</taxon>
        <taxon>Rhizopus</taxon>
    </lineage>
</organism>
<feature type="compositionally biased region" description="Polar residues" evidence="2">
    <location>
        <begin position="223"/>
        <end position="232"/>
    </location>
</feature>
<keyword evidence="4" id="KW-1185">Reference proteome</keyword>
<sequence length="957" mass="109252">ESTLHDLDTRFWGQCNNTTLHLACFMGNQAMVDLLLERGVSTQTINHLGYLPQDTNPSIHLKRIRNVQSDRFKLLKEIAESSDEHIMGSLNKKTSEHQYFRKGKVKETQQKVLTEEEQIVHTQRKRQLEVAQLAKRSAVKNNPLYQKLEKVSTIKRTRASPIKGTVYDAFESKNAQSKLKEDLSKRLNNTRDLIVDKMPLKEIRNTSDQSNANVEKEEERAETTNSNSQVEIENNKKVDPNEKQEKTDEENQNNVEEEEVQAETEDSNSHIKIEDNNQPKSQVDSKEEQEKTNNEDHVNLEKKEQVEAIVDEDSDNQVEIENNSQSEIKENNQTELKEEDIQSKRDDDLTEIDADAQPGPKSNMHATIEERESENYEGYIQVEYEEHIPIEFELGTHTDNCKVIGDDDVDRQTSFESTSQTESEDESSIEEENKFYESVDESDHQHLAQKTHEHVKESSKEDDLDSILSTTDDEEDSVIHHVVRAMAPVYKPTILTEAALREESYNLSPSSTATLTNEDNHLSKLSDDSGVDIEEEEEEIRENPSKPSKNDRPQNQREMKRRSGSQKAAWSMSMSSWAAILDREFNLSDLNPEMASKANKKVENGSTSDMSALDSNSTVDVSLMNSNPKSDVIMLSSNSNLDIAMLGSNSNLDDQMLNSNLNLDVSKTEVSEMDLSKLEVSETDLSRLQVSQLDLTYSNSNTTKSNYPNTEKSITPKPEHTKSVRRKPLPAIAVTAPTQNIQEDNTPQKHHHQNTEPILTPSINYNSSYGKLYLHVNCIQDILLPLPKDRAFVRCVVSDGRFEYMSRYEVLDQTIHFDYECVIDAHPDMIITLSLHVRPDFIMKSRKPFSRLFSSRKKKECLSGYVNKDDGAIGQSRFALAHMVPACNEVTYEAGFSCFNAWYSKSFKERHRQKKKDQDVLKVVGNFNVEMLYLSQSSFQPYPKTLAGYNRHPSSQS</sequence>
<feature type="compositionally biased region" description="Acidic residues" evidence="2">
    <location>
        <begin position="247"/>
        <end position="266"/>
    </location>
</feature>
<feature type="repeat" description="ANK" evidence="1">
    <location>
        <begin position="15"/>
        <end position="47"/>
    </location>
</feature>
<dbReference type="Proteomes" id="UP000253551">
    <property type="component" value="Unassembled WGS sequence"/>
</dbReference>
<dbReference type="SUPFAM" id="SSF48403">
    <property type="entry name" value="Ankyrin repeat"/>
    <property type="match status" value="1"/>
</dbReference>
<evidence type="ECO:0000256" key="2">
    <source>
        <dbReference type="SAM" id="MobiDB-lite"/>
    </source>
</evidence>
<dbReference type="Gene3D" id="1.25.40.20">
    <property type="entry name" value="Ankyrin repeat-containing domain"/>
    <property type="match status" value="1"/>
</dbReference>
<feature type="compositionally biased region" description="Acidic residues" evidence="2">
    <location>
        <begin position="309"/>
        <end position="318"/>
    </location>
</feature>
<feature type="compositionally biased region" description="Basic and acidic residues" evidence="2">
    <location>
        <begin position="541"/>
        <end position="558"/>
    </location>
</feature>
<dbReference type="InterPro" id="IPR036770">
    <property type="entry name" value="Ankyrin_rpt-contain_sf"/>
</dbReference>
<dbReference type="OrthoDB" id="2123378at2759"/>
<keyword evidence="1" id="KW-0040">ANK repeat</keyword>
<feature type="compositionally biased region" description="Acidic residues" evidence="2">
    <location>
        <begin position="462"/>
        <end position="474"/>
    </location>
</feature>
<dbReference type="PROSITE" id="PS50088">
    <property type="entry name" value="ANK_REPEAT"/>
    <property type="match status" value="1"/>
</dbReference>
<feature type="compositionally biased region" description="Basic and acidic residues" evidence="2">
    <location>
        <begin position="233"/>
        <end position="246"/>
    </location>
</feature>
<reference evidence="3 4" key="1">
    <citation type="journal article" date="2018" name="G3 (Bethesda)">
        <title>Phylogenetic and Phylogenomic Definition of Rhizopus Species.</title>
        <authorList>
            <person name="Gryganskyi A.P."/>
            <person name="Golan J."/>
            <person name="Dolatabadi S."/>
            <person name="Mondo S."/>
            <person name="Robb S."/>
            <person name="Idnurm A."/>
            <person name="Muszewska A."/>
            <person name="Steczkiewicz K."/>
            <person name="Masonjones S."/>
            <person name="Liao H.L."/>
            <person name="Gajdeczka M.T."/>
            <person name="Anike F."/>
            <person name="Vuek A."/>
            <person name="Anishchenko I.M."/>
            <person name="Voigt K."/>
            <person name="de Hoog G.S."/>
            <person name="Smith M.E."/>
            <person name="Heitman J."/>
            <person name="Vilgalys R."/>
            <person name="Stajich J.E."/>
        </authorList>
    </citation>
    <scope>NUCLEOTIDE SEQUENCE [LARGE SCALE GENOMIC DNA]</scope>
    <source>
        <strain evidence="3 4">LSU 92-RS-03</strain>
    </source>
</reference>
<dbReference type="InterPro" id="IPR002110">
    <property type="entry name" value="Ankyrin_rpt"/>
</dbReference>
<proteinExistence type="predicted"/>
<feature type="region of interest" description="Disordered" evidence="2">
    <location>
        <begin position="400"/>
        <end position="474"/>
    </location>
</feature>
<gene>
    <name evidence="3" type="ORF">CU098_002677</name>
</gene>
<feature type="region of interest" description="Disordered" evidence="2">
    <location>
        <begin position="198"/>
        <end position="374"/>
    </location>
</feature>
<evidence type="ECO:0000313" key="3">
    <source>
        <dbReference type="EMBL" id="RCH90702.1"/>
    </source>
</evidence>
<evidence type="ECO:0000256" key="1">
    <source>
        <dbReference type="PROSITE-ProRule" id="PRU00023"/>
    </source>
</evidence>
<dbReference type="PROSITE" id="PS50297">
    <property type="entry name" value="ANK_REP_REGION"/>
    <property type="match status" value="1"/>
</dbReference>
<feature type="region of interest" description="Disordered" evidence="2">
    <location>
        <begin position="509"/>
        <end position="568"/>
    </location>
</feature>
<dbReference type="EMBL" id="PJQM01003114">
    <property type="protein sequence ID" value="RCH90702.1"/>
    <property type="molecule type" value="Genomic_DNA"/>
</dbReference>
<name>A0A367JL88_RHIST</name>
<feature type="compositionally biased region" description="Basic and acidic residues" evidence="2">
    <location>
        <begin position="431"/>
        <end position="461"/>
    </location>
</feature>
<accession>A0A367JL88</accession>